<feature type="compositionally biased region" description="Basic residues" evidence="1">
    <location>
        <begin position="230"/>
        <end position="239"/>
    </location>
</feature>
<feature type="compositionally biased region" description="Basic residues" evidence="1">
    <location>
        <begin position="115"/>
        <end position="129"/>
    </location>
</feature>
<feature type="compositionally biased region" description="Basic residues" evidence="1">
    <location>
        <begin position="186"/>
        <end position="198"/>
    </location>
</feature>
<organism evidence="2">
    <name type="scientific">uncultured Nocardioides sp</name>
    <dbReference type="NCBI Taxonomy" id="198441"/>
    <lineage>
        <taxon>Bacteria</taxon>
        <taxon>Bacillati</taxon>
        <taxon>Actinomycetota</taxon>
        <taxon>Actinomycetes</taxon>
        <taxon>Propionibacteriales</taxon>
        <taxon>Nocardioidaceae</taxon>
        <taxon>Nocardioides</taxon>
        <taxon>environmental samples</taxon>
    </lineage>
</organism>
<feature type="compositionally biased region" description="Basic residues" evidence="1">
    <location>
        <begin position="39"/>
        <end position="101"/>
    </location>
</feature>
<feature type="compositionally biased region" description="Basic and acidic residues" evidence="1">
    <location>
        <begin position="218"/>
        <end position="229"/>
    </location>
</feature>
<gene>
    <name evidence="2" type="ORF">AVDCRST_MAG06-2564</name>
</gene>
<sequence length="239" mass="27501">EAHHRPGPRRVRGVVQLERRHRLPARRRLPGGRRSQPAARHRVRLRCALRPRPQHQRPGRPGRTLLRRRGDHQRRPRGGRRAGPRLRRRVRLRRRRERRRPVGQGAGRHPWPHPAVRRPRRGWPGHVHRPGQVPPAVLRRPAGGAGPADGRRAAAVHRGGAQRPLRRRPAVEGHPELVHLRRARPQHPGRVARVHGRAGRLAAHAGRHRGLPRRRHDAPRGDGGDDPRGRPVHRARRRL</sequence>
<dbReference type="EMBL" id="CADCUP010000170">
    <property type="protein sequence ID" value="CAA9406457.1"/>
    <property type="molecule type" value="Genomic_DNA"/>
</dbReference>
<reference evidence="2" key="1">
    <citation type="submission" date="2020-02" db="EMBL/GenBank/DDBJ databases">
        <authorList>
            <person name="Meier V. D."/>
        </authorList>
    </citation>
    <scope>NUCLEOTIDE SEQUENCE</scope>
    <source>
        <strain evidence="2">AVDCRST_MAG06</strain>
    </source>
</reference>
<feature type="non-terminal residue" evidence="2">
    <location>
        <position position="239"/>
    </location>
</feature>
<protein>
    <submittedName>
        <fullName evidence="2">Probable signal peptide protein</fullName>
    </submittedName>
</protein>
<dbReference type="AlphaFoldDB" id="A0A6J4P566"/>
<name>A0A6J4P566_9ACTN</name>
<feature type="compositionally biased region" description="Basic residues" evidence="1">
    <location>
        <begin position="19"/>
        <end position="31"/>
    </location>
</feature>
<feature type="region of interest" description="Disordered" evidence="1">
    <location>
        <begin position="1"/>
        <end position="168"/>
    </location>
</feature>
<evidence type="ECO:0000313" key="2">
    <source>
        <dbReference type="EMBL" id="CAA9406457.1"/>
    </source>
</evidence>
<proteinExistence type="predicted"/>
<feature type="region of interest" description="Disordered" evidence="1">
    <location>
        <begin position="186"/>
        <end position="239"/>
    </location>
</feature>
<evidence type="ECO:0000256" key="1">
    <source>
        <dbReference type="SAM" id="MobiDB-lite"/>
    </source>
</evidence>
<feature type="non-terminal residue" evidence="2">
    <location>
        <position position="1"/>
    </location>
</feature>
<feature type="compositionally biased region" description="Basic residues" evidence="1">
    <location>
        <begin position="1"/>
        <end position="12"/>
    </location>
</feature>
<feature type="compositionally biased region" description="Basic residues" evidence="1">
    <location>
        <begin position="205"/>
        <end position="217"/>
    </location>
</feature>
<accession>A0A6J4P566</accession>